<organism evidence="2 3">
    <name type="scientific">Rhodocollybia butyracea</name>
    <dbReference type="NCBI Taxonomy" id="206335"/>
    <lineage>
        <taxon>Eukaryota</taxon>
        <taxon>Fungi</taxon>
        <taxon>Dikarya</taxon>
        <taxon>Basidiomycota</taxon>
        <taxon>Agaricomycotina</taxon>
        <taxon>Agaricomycetes</taxon>
        <taxon>Agaricomycetidae</taxon>
        <taxon>Agaricales</taxon>
        <taxon>Marasmiineae</taxon>
        <taxon>Omphalotaceae</taxon>
        <taxon>Rhodocollybia</taxon>
    </lineage>
</organism>
<dbReference type="Proteomes" id="UP000772434">
    <property type="component" value="Unassembled WGS sequence"/>
</dbReference>
<keyword evidence="1" id="KW-0472">Membrane</keyword>
<evidence type="ECO:0000256" key="1">
    <source>
        <dbReference type="SAM" id="Phobius"/>
    </source>
</evidence>
<feature type="transmembrane region" description="Helical" evidence="1">
    <location>
        <begin position="41"/>
        <end position="64"/>
    </location>
</feature>
<dbReference type="AlphaFoldDB" id="A0A9P5Q9H4"/>
<feature type="transmembrane region" description="Helical" evidence="1">
    <location>
        <begin position="201"/>
        <end position="220"/>
    </location>
</feature>
<comment type="caution">
    <text evidence="2">The sequence shown here is derived from an EMBL/GenBank/DDBJ whole genome shotgun (WGS) entry which is preliminary data.</text>
</comment>
<evidence type="ECO:0000313" key="2">
    <source>
        <dbReference type="EMBL" id="KAF9077143.1"/>
    </source>
</evidence>
<keyword evidence="3" id="KW-1185">Reference proteome</keyword>
<gene>
    <name evidence="2" type="ORF">BDP27DRAFT_1311894</name>
</gene>
<proteinExistence type="predicted"/>
<protein>
    <submittedName>
        <fullName evidence="2">Uncharacterized protein</fullName>
    </submittedName>
</protein>
<dbReference type="EMBL" id="JADNRY010000004">
    <property type="protein sequence ID" value="KAF9077143.1"/>
    <property type="molecule type" value="Genomic_DNA"/>
</dbReference>
<reference evidence="2" key="1">
    <citation type="submission" date="2020-11" db="EMBL/GenBank/DDBJ databases">
        <authorList>
            <consortium name="DOE Joint Genome Institute"/>
            <person name="Ahrendt S."/>
            <person name="Riley R."/>
            <person name="Andreopoulos W."/>
            <person name="Labutti K."/>
            <person name="Pangilinan J."/>
            <person name="Ruiz-Duenas F.J."/>
            <person name="Barrasa J.M."/>
            <person name="Sanchez-Garcia M."/>
            <person name="Camarero S."/>
            <person name="Miyauchi S."/>
            <person name="Serrano A."/>
            <person name="Linde D."/>
            <person name="Babiker R."/>
            <person name="Drula E."/>
            <person name="Ayuso-Fernandez I."/>
            <person name="Pacheco R."/>
            <person name="Padilla G."/>
            <person name="Ferreira P."/>
            <person name="Barriuso J."/>
            <person name="Kellner H."/>
            <person name="Castanera R."/>
            <person name="Alfaro M."/>
            <person name="Ramirez L."/>
            <person name="Pisabarro A.G."/>
            <person name="Kuo A."/>
            <person name="Tritt A."/>
            <person name="Lipzen A."/>
            <person name="He G."/>
            <person name="Yan M."/>
            <person name="Ng V."/>
            <person name="Cullen D."/>
            <person name="Martin F."/>
            <person name="Rosso M.-N."/>
            <person name="Henrissat B."/>
            <person name="Hibbett D."/>
            <person name="Martinez A.T."/>
            <person name="Grigoriev I.V."/>
        </authorList>
    </citation>
    <scope>NUCLEOTIDE SEQUENCE</scope>
    <source>
        <strain evidence="2">AH 40177</strain>
    </source>
</reference>
<name>A0A9P5Q9H4_9AGAR</name>
<evidence type="ECO:0000313" key="3">
    <source>
        <dbReference type="Proteomes" id="UP000772434"/>
    </source>
</evidence>
<feature type="transmembrane region" description="Helical" evidence="1">
    <location>
        <begin position="84"/>
        <end position="110"/>
    </location>
</feature>
<sequence>MTVSFKDPKNISMANAKIYSSHNVTITALQAKLRRKIFDDINVYCVLTAMFSSLVSGFILGVMVPIVGDVMYHCRSPDDKGRALYYPVASNMFCYWLFISFVHVVMVIFIRSKVREQVSDYIGMGTTIIKSHIGYSAYLRKGSNPVVMPDVETWQPKTSFTGTFNHPKHFSTWPLPLWACVHTVMYPIVHKILQGPHRGYISAYGVYVLLLVVLTIKPVVSSFKRGYLLRKNDYLHSQRLCQEITGIMGMNSEKLTERFKEAFE</sequence>
<accession>A0A9P5Q9H4</accession>
<keyword evidence="1" id="KW-0812">Transmembrane</keyword>
<feature type="transmembrane region" description="Helical" evidence="1">
    <location>
        <begin position="170"/>
        <end position="189"/>
    </location>
</feature>
<keyword evidence="1" id="KW-1133">Transmembrane helix</keyword>